<feature type="compositionally biased region" description="Polar residues" evidence="7">
    <location>
        <begin position="51"/>
        <end position="65"/>
    </location>
</feature>
<comment type="similarity">
    <text evidence="6">Belongs to the peptidase S1 family. CLIP subfamily.</text>
</comment>
<evidence type="ECO:0000256" key="1">
    <source>
        <dbReference type="ARBA" id="ARBA00004613"/>
    </source>
</evidence>
<dbReference type="Gene3D" id="2.40.10.10">
    <property type="entry name" value="Trypsin-like serine proteases"/>
    <property type="match status" value="2"/>
</dbReference>
<organism evidence="9 10">
    <name type="scientific">Danaus plexippus plexippus</name>
    <dbReference type="NCBI Taxonomy" id="278856"/>
    <lineage>
        <taxon>Eukaryota</taxon>
        <taxon>Metazoa</taxon>
        <taxon>Ecdysozoa</taxon>
        <taxon>Arthropoda</taxon>
        <taxon>Hexapoda</taxon>
        <taxon>Insecta</taxon>
        <taxon>Pterygota</taxon>
        <taxon>Neoptera</taxon>
        <taxon>Endopterygota</taxon>
        <taxon>Lepidoptera</taxon>
        <taxon>Glossata</taxon>
        <taxon>Ditrysia</taxon>
        <taxon>Papilionoidea</taxon>
        <taxon>Nymphalidae</taxon>
        <taxon>Danainae</taxon>
        <taxon>Danaini</taxon>
        <taxon>Danaina</taxon>
        <taxon>Danaus</taxon>
        <taxon>Danaus</taxon>
    </lineage>
</organism>
<feature type="region of interest" description="Disordered" evidence="7">
    <location>
        <begin position="45"/>
        <end position="71"/>
    </location>
</feature>
<evidence type="ECO:0000313" key="10">
    <source>
        <dbReference type="Proteomes" id="UP000007151"/>
    </source>
</evidence>
<dbReference type="PRINTS" id="PR00722">
    <property type="entry name" value="CHYMOTRYPSIN"/>
</dbReference>
<dbReference type="AlphaFoldDB" id="A0A212F013"/>
<keyword evidence="10" id="KW-1185">Reference proteome</keyword>
<keyword evidence="3" id="KW-0732">Signal</keyword>
<dbReference type="PANTHER" id="PTHR24256">
    <property type="entry name" value="TRYPTASE-RELATED"/>
    <property type="match status" value="1"/>
</dbReference>
<dbReference type="InterPro" id="IPR043504">
    <property type="entry name" value="Peptidase_S1_PA_chymotrypsin"/>
</dbReference>
<dbReference type="GO" id="GO:0006508">
    <property type="term" value="P:proteolysis"/>
    <property type="evidence" value="ECO:0007669"/>
    <property type="project" value="InterPro"/>
</dbReference>
<evidence type="ECO:0000256" key="3">
    <source>
        <dbReference type="ARBA" id="ARBA00022729"/>
    </source>
</evidence>
<dbReference type="CDD" id="cd00190">
    <property type="entry name" value="Tryp_SPc"/>
    <property type="match status" value="1"/>
</dbReference>
<evidence type="ECO:0000256" key="6">
    <source>
        <dbReference type="ARBA" id="ARBA00024195"/>
    </source>
</evidence>
<dbReference type="Pfam" id="PF00089">
    <property type="entry name" value="Trypsin"/>
    <property type="match status" value="1"/>
</dbReference>
<dbReference type="PROSITE" id="PS50240">
    <property type="entry name" value="TRYPSIN_DOM"/>
    <property type="match status" value="1"/>
</dbReference>
<dbReference type="InterPro" id="IPR009003">
    <property type="entry name" value="Peptidase_S1_PA"/>
</dbReference>
<keyword evidence="4" id="KW-1015">Disulfide bond</keyword>
<proteinExistence type="inferred from homology"/>
<dbReference type="GO" id="GO:0005576">
    <property type="term" value="C:extracellular region"/>
    <property type="evidence" value="ECO:0007669"/>
    <property type="project" value="UniProtKB-SubCell"/>
</dbReference>
<evidence type="ECO:0000313" key="9">
    <source>
        <dbReference type="EMBL" id="OWR47096.1"/>
    </source>
</evidence>
<dbReference type="InParanoid" id="A0A212F013"/>
<dbReference type="eggNOG" id="KOG3627">
    <property type="taxonomic scope" value="Eukaryota"/>
</dbReference>
<dbReference type="SUPFAM" id="SSF50494">
    <property type="entry name" value="Trypsin-like serine proteases"/>
    <property type="match status" value="1"/>
</dbReference>
<keyword evidence="2" id="KW-0964">Secreted</keyword>
<dbReference type="SMART" id="SM00020">
    <property type="entry name" value="Tryp_SPc"/>
    <property type="match status" value="1"/>
</dbReference>
<feature type="region of interest" description="Disordered" evidence="7">
    <location>
        <begin position="111"/>
        <end position="142"/>
    </location>
</feature>
<reference evidence="9 10" key="1">
    <citation type="journal article" date="2011" name="Cell">
        <title>The monarch butterfly genome yields insights into long-distance migration.</title>
        <authorList>
            <person name="Zhan S."/>
            <person name="Merlin C."/>
            <person name="Boore J.L."/>
            <person name="Reppert S.M."/>
        </authorList>
    </citation>
    <scope>NUCLEOTIDE SEQUENCE [LARGE SCALE GENOMIC DNA]</scope>
    <source>
        <strain evidence="9">F-2</strain>
    </source>
</reference>
<feature type="domain" description="Peptidase S1" evidence="8">
    <location>
        <begin position="243"/>
        <end position="493"/>
    </location>
</feature>
<dbReference type="EMBL" id="AGBW02011181">
    <property type="protein sequence ID" value="OWR47096.1"/>
    <property type="molecule type" value="Genomic_DNA"/>
</dbReference>
<evidence type="ECO:0000259" key="8">
    <source>
        <dbReference type="PROSITE" id="PS50240"/>
    </source>
</evidence>
<evidence type="ECO:0000256" key="5">
    <source>
        <dbReference type="ARBA" id="ARBA00023180"/>
    </source>
</evidence>
<sequence>RPEINRESQERERVDIQHAWHDAQKRYSATNHARELLVIFPRHSPLRERNSNGNRKNVNLNSDSELNLDPIPKPFVTRQKIQPTTDKEESEINLDPDAKVIAEYFSSGQSTASQSHTVAADGLSNKRDSPSNATDSSDDVNLDQSDININCTRDDGTPGVCVLYYQCNTDDGQVITDGNSLIDVRLKDGACSHYLQVCCVLNVVQEKPVILEDKVPDVPAKSKKCGWNNPALNIFQTRETAGLDDGIYANYGDFPWMIAVIRNRNETEEWSKNDYLGGGFLIHPAVVVTAAHKVEQYNPHQKLFNGSSLLRSNAVPGSGTLRPTHNFRMFSSIASLYNDIAVLFLKSPFSLNGSPNINVACVGASMPPPGTLCFSMGWGANFKKKNVYAVILKKVRLPLVDPERCETLLRKTRLGPFFRLDKSLTCAGGEDGVDTCRGDGGSSLVCPVQMADESTRYEVFGMVAYGIGCGSKDVPSVYVNIPYLKPWLDAIIASEGLSTETYIS</sequence>
<name>A0A212F013_DANPL</name>
<accession>A0A212F013</accession>
<protein>
    <submittedName>
        <fullName evidence="9">Serine proteinase protein 1b</fullName>
    </submittedName>
</protein>
<evidence type="ECO:0000256" key="4">
    <source>
        <dbReference type="ARBA" id="ARBA00023157"/>
    </source>
</evidence>
<dbReference type="InterPro" id="IPR051487">
    <property type="entry name" value="Ser/Thr_Proteases_Immune/Dev"/>
</dbReference>
<comment type="caution">
    <text evidence="9">The sequence shown here is derived from an EMBL/GenBank/DDBJ whole genome shotgun (WGS) entry which is preliminary data.</text>
</comment>
<dbReference type="InterPro" id="IPR001314">
    <property type="entry name" value="Peptidase_S1A"/>
</dbReference>
<dbReference type="GO" id="GO:0004252">
    <property type="term" value="F:serine-type endopeptidase activity"/>
    <property type="evidence" value="ECO:0007669"/>
    <property type="project" value="InterPro"/>
</dbReference>
<gene>
    <name evidence="9" type="ORF">KGM_205208B</name>
</gene>
<dbReference type="Pfam" id="PF18322">
    <property type="entry name" value="CLIP_1"/>
    <property type="match status" value="1"/>
</dbReference>
<dbReference type="STRING" id="278856.A0A212F013"/>
<evidence type="ECO:0000256" key="2">
    <source>
        <dbReference type="ARBA" id="ARBA00022525"/>
    </source>
</evidence>
<feature type="non-terminal residue" evidence="9">
    <location>
        <position position="1"/>
    </location>
</feature>
<keyword evidence="5" id="KW-0325">Glycoprotein</keyword>
<evidence type="ECO:0000256" key="7">
    <source>
        <dbReference type="SAM" id="MobiDB-lite"/>
    </source>
</evidence>
<comment type="subcellular location">
    <subcellularLocation>
        <location evidence="1">Secreted</location>
    </subcellularLocation>
</comment>
<dbReference type="Proteomes" id="UP000007151">
    <property type="component" value="Unassembled WGS sequence"/>
</dbReference>
<dbReference type="KEGG" id="dpl:KGM_205208B"/>
<dbReference type="InterPro" id="IPR041515">
    <property type="entry name" value="PPAF-2-like_Clip"/>
</dbReference>
<dbReference type="InterPro" id="IPR001254">
    <property type="entry name" value="Trypsin_dom"/>
</dbReference>
<dbReference type="FunFam" id="2.40.10.10:FF:000054">
    <property type="entry name" value="Complement C1r subcomponent"/>
    <property type="match status" value="1"/>
</dbReference>